<dbReference type="InterPro" id="IPR036388">
    <property type="entry name" value="WH-like_DNA-bd_sf"/>
</dbReference>
<evidence type="ECO:0000256" key="2">
    <source>
        <dbReference type="ARBA" id="ARBA00023015"/>
    </source>
</evidence>
<dbReference type="PRINTS" id="PR00039">
    <property type="entry name" value="HTHLYSR"/>
</dbReference>
<evidence type="ECO:0000259" key="5">
    <source>
        <dbReference type="PROSITE" id="PS50931"/>
    </source>
</evidence>
<evidence type="ECO:0000313" key="7">
    <source>
        <dbReference type="Proteomes" id="UP000195043"/>
    </source>
</evidence>
<dbReference type="PANTHER" id="PTHR30126">
    <property type="entry name" value="HTH-TYPE TRANSCRIPTIONAL REGULATOR"/>
    <property type="match status" value="1"/>
</dbReference>
<dbReference type="PROSITE" id="PS50931">
    <property type="entry name" value="HTH_LYSR"/>
    <property type="match status" value="1"/>
</dbReference>
<protein>
    <recommendedName>
        <fullName evidence="5">HTH lysR-type domain-containing protein</fullName>
    </recommendedName>
</protein>
<keyword evidence="7" id="KW-1185">Reference proteome</keyword>
<dbReference type="EMBL" id="NGKU01000001">
    <property type="protein sequence ID" value="OTN75150.1"/>
    <property type="molecule type" value="Genomic_DNA"/>
</dbReference>
<dbReference type="AlphaFoldDB" id="A0A242A2L9"/>
<sequence>MFKLLETFKLVYETRNFSKAAELLFISQPTVSTQIKQLEADLDTILFIRNGRITITATPQADVLYDKALDLLDDWATIREDMHAPRQTTIHCKIGVSHTFAMVLMPDLLIDLSNAFPHVSFSIKLMNSAEVAQAMNQHELDLGIIEKPLATPALIRTPLMTDQLVLAGDTAGPWLIRETASGVYYYTKRYLEEQNIQGPIIEIASNALIVSMLKKGFGCSIVSKRAAADLPFQSLDPGFERHFYLLQREDSSKTVIHSLKSFIQQWALTQNEYKTRG</sequence>
<dbReference type="Gene3D" id="1.10.10.10">
    <property type="entry name" value="Winged helix-like DNA-binding domain superfamily/Winged helix DNA-binding domain"/>
    <property type="match status" value="1"/>
</dbReference>
<comment type="similarity">
    <text evidence="1">Belongs to the LysR transcriptional regulatory family.</text>
</comment>
<keyword evidence="2" id="KW-0805">Transcription regulation</keyword>
<dbReference type="GO" id="GO:0003700">
    <property type="term" value="F:DNA-binding transcription factor activity"/>
    <property type="evidence" value="ECO:0007669"/>
    <property type="project" value="InterPro"/>
</dbReference>
<dbReference type="InterPro" id="IPR000847">
    <property type="entry name" value="LysR_HTH_N"/>
</dbReference>
<reference evidence="6 7" key="1">
    <citation type="submission" date="2017-05" db="EMBL/GenBank/DDBJ databases">
        <title>The Genome Sequence of Enterococcus sp. 8G7_MSG3316.</title>
        <authorList>
            <consortium name="The Broad Institute Genomics Platform"/>
            <consortium name="The Broad Institute Genomic Center for Infectious Diseases"/>
            <person name="Earl A."/>
            <person name="Manson A."/>
            <person name="Schwartman J."/>
            <person name="Gilmore M."/>
            <person name="Abouelleil A."/>
            <person name="Cao P."/>
            <person name="Chapman S."/>
            <person name="Cusick C."/>
            <person name="Shea T."/>
            <person name="Young S."/>
            <person name="Neafsey D."/>
            <person name="Nusbaum C."/>
            <person name="Birren B."/>
        </authorList>
    </citation>
    <scope>NUCLEOTIDE SEQUENCE [LARGE SCALE GENOMIC DNA]</scope>
    <source>
        <strain evidence="6 7">8G7_MSG3316</strain>
    </source>
</reference>
<name>A0A242A2L9_9ENTE</name>
<evidence type="ECO:0000256" key="4">
    <source>
        <dbReference type="ARBA" id="ARBA00023163"/>
    </source>
</evidence>
<organism evidence="6 7">
    <name type="scientific">Candidatus Enterococcus testudinis</name>
    <dbReference type="NCBI Taxonomy" id="1834191"/>
    <lineage>
        <taxon>Bacteria</taxon>
        <taxon>Bacillati</taxon>
        <taxon>Bacillota</taxon>
        <taxon>Bacilli</taxon>
        <taxon>Lactobacillales</taxon>
        <taxon>Enterococcaceae</taxon>
        <taxon>Enterococcus</taxon>
    </lineage>
</organism>
<keyword evidence="3" id="KW-0238">DNA-binding</keyword>
<dbReference type="PANTHER" id="PTHR30126:SF64">
    <property type="entry name" value="HTH-TYPE TRANSCRIPTIONAL REGULATOR CITR"/>
    <property type="match status" value="1"/>
</dbReference>
<dbReference type="InterPro" id="IPR005119">
    <property type="entry name" value="LysR_subst-bd"/>
</dbReference>
<dbReference type="Pfam" id="PF00126">
    <property type="entry name" value="HTH_1"/>
    <property type="match status" value="1"/>
</dbReference>
<dbReference type="STRING" id="1834191.A5886_000220"/>
<dbReference type="Pfam" id="PF03466">
    <property type="entry name" value="LysR_substrate"/>
    <property type="match status" value="1"/>
</dbReference>
<evidence type="ECO:0000313" key="6">
    <source>
        <dbReference type="EMBL" id="OTN75150.1"/>
    </source>
</evidence>
<accession>A0A242A2L9</accession>
<comment type="caution">
    <text evidence="6">The sequence shown here is derived from an EMBL/GenBank/DDBJ whole genome shotgun (WGS) entry which is preliminary data.</text>
</comment>
<evidence type="ECO:0000256" key="3">
    <source>
        <dbReference type="ARBA" id="ARBA00023125"/>
    </source>
</evidence>
<dbReference type="GO" id="GO:0000976">
    <property type="term" value="F:transcription cis-regulatory region binding"/>
    <property type="evidence" value="ECO:0007669"/>
    <property type="project" value="TreeGrafter"/>
</dbReference>
<evidence type="ECO:0000256" key="1">
    <source>
        <dbReference type="ARBA" id="ARBA00009437"/>
    </source>
</evidence>
<dbReference type="InterPro" id="IPR036390">
    <property type="entry name" value="WH_DNA-bd_sf"/>
</dbReference>
<proteinExistence type="inferred from homology"/>
<dbReference type="SUPFAM" id="SSF53850">
    <property type="entry name" value="Periplasmic binding protein-like II"/>
    <property type="match status" value="1"/>
</dbReference>
<gene>
    <name evidence="6" type="ORF">A5886_000220</name>
</gene>
<dbReference type="SUPFAM" id="SSF46785">
    <property type="entry name" value="Winged helix' DNA-binding domain"/>
    <property type="match status" value="1"/>
</dbReference>
<feature type="domain" description="HTH lysR-type" evidence="5">
    <location>
        <begin position="1"/>
        <end position="58"/>
    </location>
</feature>
<keyword evidence="4" id="KW-0804">Transcription</keyword>
<dbReference type="Proteomes" id="UP000195043">
    <property type="component" value="Unassembled WGS sequence"/>
</dbReference>
<dbReference type="Gene3D" id="3.40.190.290">
    <property type="match status" value="2"/>
</dbReference>